<dbReference type="PANTHER" id="PTHR46652">
    <property type="entry name" value="LEUCINE-RICH REPEAT AND IQ DOMAIN-CONTAINING PROTEIN 1-RELATED"/>
    <property type="match status" value="1"/>
</dbReference>
<dbReference type="Gene3D" id="3.30.457.10">
    <property type="entry name" value="Copper amine oxidase-like, N-terminal domain"/>
    <property type="match status" value="1"/>
</dbReference>
<dbReference type="Gene3D" id="3.80.10.10">
    <property type="entry name" value="Ribonuclease Inhibitor"/>
    <property type="match status" value="1"/>
</dbReference>
<reference evidence="4 5" key="1">
    <citation type="submission" date="2023-03" db="EMBL/GenBank/DDBJ databases">
        <title>Bacillus Genome Sequencing.</title>
        <authorList>
            <person name="Dunlap C."/>
        </authorList>
    </citation>
    <scope>NUCLEOTIDE SEQUENCE [LARGE SCALE GENOMIC DNA]</scope>
    <source>
        <strain evidence="4 5">BD-533</strain>
    </source>
</reference>
<dbReference type="PROSITE" id="PS51450">
    <property type="entry name" value="LRR"/>
    <property type="match status" value="4"/>
</dbReference>
<name>A0ABU6GBM8_9BACL</name>
<feature type="domain" description="Copper amine oxidase-like N-terminal" evidence="3">
    <location>
        <begin position="239"/>
        <end position="345"/>
    </location>
</feature>
<dbReference type="SUPFAM" id="SSF52058">
    <property type="entry name" value="L domain-like"/>
    <property type="match status" value="1"/>
</dbReference>
<dbReference type="InterPro" id="IPR025875">
    <property type="entry name" value="Leu-rich_rpt_4"/>
</dbReference>
<keyword evidence="1" id="KW-0433">Leucine-rich repeat</keyword>
<organism evidence="4 5">
    <name type="scientific">Paenibacillus alba</name>
    <dbReference type="NCBI Taxonomy" id="1197127"/>
    <lineage>
        <taxon>Bacteria</taxon>
        <taxon>Bacillati</taxon>
        <taxon>Bacillota</taxon>
        <taxon>Bacilli</taxon>
        <taxon>Bacillales</taxon>
        <taxon>Paenibacillaceae</taxon>
        <taxon>Paenibacillus</taxon>
    </lineage>
</organism>
<dbReference type="SUPFAM" id="SSF55383">
    <property type="entry name" value="Copper amine oxidase, domain N"/>
    <property type="match status" value="1"/>
</dbReference>
<dbReference type="InterPro" id="IPR036582">
    <property type="entry name" value="Mao_N_sf"/>
</dbReference>
<dbReference type="InterPro" id="IPR050836">
    <property type="entry name" value="SDS22/Internalin_LRR"/>
</dbReference>
<dbReference type="PANTHER" id="PTHR46652:SF3">
    <property type="entry name" value="LEUCINE-RICH REPEAT-CONTAINING PROTEIN 9"/>
    <property type="match status" value="1"/>
</dbReference>
<evidence type="ECO:0000256" key="1">
    <source>
        <dbReference type="ARBA" id="ARBA00022614"/>
    </source>
</evidence>
<dbReference type="Pfam" id="PF12799">
    <property type="entry name" value="LRR_4"/>
    <property type="match status" value="1"/>
</dbReference>
<evidence type="ECO:0000259" key="3">
    <source>
        <dbReference type="Pfam" id="PF07833"/>
    </source>
</evidence>
<keyword evidence="5" id="KW-1185">Reference proteome</keyword>
<accession>A0ABU6GBM8</accession>
<proteinExistence type="predicted"/>
<dbReference type="SMART" id="SM00365">
    <property type="entry name" value="LRR_SD22"/>
    <property type="match status" value="4"/>
</dbReference>
<sequence>MSKTSLRPVSIFLALLLLFLVPANVKARDSLLPDSNLEAAVRLQLNLLQKPLEEADLLKLTSLYPQDPSKEIKSIEGLQYATHLSSLIIPGHDVQQLEPLHNLKSLSFLVVDGNKISNIEPLQSNTNLNRLLISRNEIENIEPLSNLTKLTDLHINNNQIKDLSPLRHVTSLETLYVGQNNINNIDVLLDLPNLKDVQLENNPLDENAASVINTLKARGVTVQTVKADAPKASGIRVNLDANTVPFNSPPFITNSTTLVQFRPIFDRLGLQISWEEKTQTIVGKKEGVQIQLQIDNPVALVNGTAITLPVAPTLVDGNTFVPVRFISESVDAKVEWDDKSRFVTIQTKRGFATNDGKFHFTAYGLWRDMADEAKSVETGQMDTDGAQLAIRYFNYTMLFIYSAPKSSEDLKSMKLVQYLDKVKQDRGITKETTIEEKQTKALGLDALQITYVNNNDWDKRIDTLMVFESDSHFYTILNSSYEVTYKSSSKEFLQILDSMTFHESK</sequence>
<dbReference type="Proteomes" id="UP001338137">
    <property type="component" value="Unassembled WGS sequence"/>
</dbReference>
<evidence type="ECO:0000313" key="5">
    <source>
        <dbReference type="Proteomes" id="UP001338137"/>
    </source>
</evidence>
<dbReference type="InterPro" id="IPR032675">
    <property type="entry name" value="LRR_dom_sf"/>
</dbReference>
<keyword evidence="2" id="KW-0677">Repeat</keyword>
<comment type="caution">
    <text evidence="4">The sequence shown here is derived from an EMBL/GenBank/DDBJ whole genome shotgun (WGS) entry which is preliminary data.</text>
</comment>
<gene>
    <name evidence="4" type="ORF">P4I72_28465</name>
</gene>
<evidence type="ECO:0000256" key="2">
    <source>
        <dbReference type="ARBA" id="ARBA00022737"/>
    </source>
</evidence>
<dbReference type="Pfam" id="PF07833">
    <property type="entry name" value="Cu_amine_oxidN1"/>
    <property type="match status" value="1"/>
</dbReference>
<dbReference type="RefSeq" id="WP_326074977.1">
    <property type="nucleotide sequence ID" value="NZ_JARLKY010000083.1"/>
</dbReference>
<evidence type="ECO:0000313" key="4">
    <source>
        <dbReference type="EMBL" id="MEC0231040.1"/>
    </source>
</evidence>
<protein>
    <submittedName>
        <fullName evidence="4">Stalk domain-containing protein</fullName>
    </submittedName>
</protein>
<dbReference type="InterPro" id="IPR012854">
    <property type="entry name" value="Cu_amine_oxidase-like_N"/>
</dbReference>
<dbReference type="InterPro" id="IPR001611">
    <property type="entry name" value="Leu-rich_rpt"/>
</dbReference>
<dbReference type="EMBL" id="JARLKY010000083">
    <property type="protein sequence ID" value="MEC0231040.1"/>
    <property type="molecule type" value="Genomic_DNA"/>
</dbReference>